<keyword evidence="3" id="KW-0175">Coiled coil</keyword>
<dbReference type="Pfam" id="PF02996">
    <property type="entry name" value="Prefoldin"/>
    <property type="match status" value="1"/>
</dbReference>
<gene>
    <name evidence="7" type="primary">CG7048</name>
    <name evidence="4" type="ORF">CM83_40395</name>
    <name evidence="5" type="ORF">CM83_40396</name>
    <name evidence="7" type="ORF">g.53584</name>
</gene>
<dbReference type="GO" id="GO:0005737">
    <property type="term" value="C:cytoplasm"/>
    <property type="evidence" value="ECO:0007669"/>
    <property type="project" value="TreeGrafter"/>
</dbReference>
<accession>A0A0A9Y358</accession>
<dbReference type="NCBIfam" id="TIGR00293">
    <property type="entry name" value="prefoldin subunit alpha"/>
    <property type="match status" value="1"/>
</dbReference>
<dbReference type="EMBL" id="GBHO01019630">
    <property type="protein sequence ID" value="JAG23974.1"/>
    <property type="molecule type" value="Transcribed_RNA"/>
</dbReference>
<protein>
    <submittedName>
        <fullName evidence="5">Putative prefoldin subunit 5</fullName>
    </submittedName>
</protein>
<keyword evidence="2" id="KW-0143">Chaperone</keyword>
<dbReference type="SUPFAM" id="SSF46579">
    <property type="entry name" value="Prefoldin"/>
    <property type="match status" value="1"/>
</dbReference>
<organism evidence="5">
    <name type="scientific">Lygus hesperus</name>
    <name type="common">Western plant bug</name>
    <dbReference type="NCBI Taxonomy" id="30085"/>
    <lineage>
        <taxon>Eukaryota</taxon>
        <taxon>Metazoa</taxon>
        <taxon>Ecdysozoa</taxon>
        <taxon>Arthropoda</taxon>
        <taxon>Hexapoda</taxon>
        <taxon>Insecta</taxon>
        <taxon>Pterygota</taxon>
        <taxon>Neoptera</taxon>
        <taxon>Paraneoptera</taxon>
        <taxon>Hemiptera</taxon>
        <taxon>Heteroptera</taxon>
        <taxon>Panheteroptera</taxon>
        <taxon>Cimicomorpha</taxon>
        <taxon>Miridae</taxon>
        <taxon>Mirini</taxon>
        <taxon>Lygus</taxon>
    </lineage>
</organism>
<dbReference type="GO" id="GO:0016272">
    <property type="term" value="C:prefoldin complex"/>
    <property type="evidence" value="ECO:0007669"/>
    <property type="project" value="InterPro"/>
</dbReference>
<dbReference type="CDD" id="cd23157">
    <property type="entry name" value="Prefoldin_5"/>
    <property type="match status" value="1"/>
</dbReference>
<name>A0A0A9Y358_LYGHE</name>
<feature type="coiled-coil region" evidence="3">
    <location>
        <begin position="12"/>
        <end position="39"/>
    </location>
</feature>
<dbReference type="EMBL" id="GBHO01019629">
    <property type="protein sequence ID" value="JAG23975.1"/>
    <property type="molecule type" value="Transcribed_RNA"/>
</dbReference>
<dbReference type="FunFam" id="1.10.287.370:FF:000004">
    <property type="entry name" value="Probable prefoldin subunit 5"/>
    <property type="match status" value="1"/>
</dbReference>
<comment type="similarity">
    <text evidence="1">Belongs to the prefoldin subunit alpha family.</text>
</comment>
<evidence type="ECO:0000256" key="3">
    <source>
        <dbReference type="SAM" id="Coils"/>
    </source>
</evidence>
<reference evidence="6" key="3">
    <citation type="submission" date="2014-09" db="EMBL/GenBank/DDBJ databases">
        <authorList>
            <person name="Magalhaes I.L.F."/>
            <person name="Oliveira U."/>
            <person name="Santos F.R."/>
            <person name="Vidigal T.H.D.A."/>
            <person name="Brescovit A.D."/>
            <person name="Santos A.J."/>
        </authorList>
    </citation>
    <scope>NUCLEOTIDE SEQUENCE</scope>
</reference>
<reference evidence="5" key="2">
    <citation type="submission" date="2014-07" db="EMBL/GenBank/DDBJ databases">
        <authorList>
            <person name="Hull J."/>
        </authorList>
    </citation>
    <scope>NUCLEOTIDE SEQUENCE</scope>
</reference>
<dbReference type="InterPro" id="IPR004127">
    <property type="entry name" value="Prefoldin_subunit_alpha"/>
</dbReference>
<reference evidence="7" key="4">
    <citation type="journal article" date="2016" name="Gigascience">
        <title>De novo construction of an expanded transcriptome assembly for the western tarnished plant bug, Lygus hesperus.</title>
        <authorList>
            <person name="Tassone E.E."/>
            <person name="Geib S.M."/>
            <person name="Hall B."/>
            <person name="Fabrick J.A."/>
            <person name="Brent C.S."/>
            <person name="Hull J.J."/>
        </authorList>
    </citation>
    <scope>NUCLEOTIDE SEQUENCE</scope>
</reference>
<dbReference type="PANTHER" id="PTHR12674">
    <property type="entry name" value="PREFOLDIN SUBUNIT 5"/>
    <property type="match status" value="1"/>
</dbReference>
<reference evidence="5" key="1">
    <citation type="journal article" date="2014" name="PLoS ONE">
        <title>Transcriptome-Based Identification of ABC Transporters in the Western Tarnished Plant Bug Lygus hesperus.</title>
        <authorList>
            <person name="Hull J.J."/>
            <person name="Chaney K."/>
            <person name="Geib S.M."/>
            <person name="Fabrick J.A."/>
            <person name="Brent C.S."/>
            <person name="Walsh D."/>
            <person name="Lavine L.C."/>
        </authorList>
    </citation>
    <scope>NUCLEOTIDE SEQUENCE</scope>
</reference>
<dbReference type="GO" id="GO:1990114">
    <property type="term" value="P:RNA polymerase II core complex assembly"/>
    <property type="evidence" value="ECO:0007669"/>
    <property type="project" value="TreeGrafter"/>
</dbReference>
<evidence type="ECO:0000313" key="4">
    <source>
        <dbReference type="EMBL" id="JAG23974.1"/>
    </source>
</evidence>
<dbReference type="GO" id="GO:0051082">
    <property type="term" value="F:unfolded protein binding"/>
    <property type="evidence" value="ECO:0007669"/>
    <property type="project" value="InterPro"/>
</dbReference>
<dbReference type="PANTHER" id="PTHR12674:SF2">
    <property type="entry name" value="PREFOLDIN SUBUNIT 5"/>
    <property type="match status" value="1"/>
</dbReference>
<proteinExistence type="inferred from homology"/>
<evidence type="ECO:0000313" key="5">
    <source>
        <dbReference type="EMBL" id="JAG23975.1"/>
    </source>
</evidence>
<evidence type="ECO:0000256" key="1">
    <source>
        <dbReference type="ARBA" id="ARBA00010048"/>
    </source>
</evidence>
<dbReference type="InterPro" id="IPR009053">
    <property type="entry name" value="Prefoldin"/>
</dbReference>
<evidence type="ECO:0000313" key="6">
    <source>
        <dbReference type="EMBL" id="JAG60065.1"/>
    </source>
</evidence>
<sequence length="163" mass="18341">MSTKEKPEMQQIELSKLSLANLTQLKKQLDQEIGVYQDSMQALKLAQTKYGDSKEALEKIQPDAKDSRIMVPLTGSMFVPGTIDDTEKVLVDVGTGYYLKMSMESAKDYFKRKVIFVTEQMEKIQSLGLERSKIRDAVMGVMEVKIQTQMASQKPPQVPSVST</sequence>
<dbReference type="GO" id="GO:1990113">
    <property type="term" value="P:RNA polymerase I assembly"/>
    <property type="evidence" value="ECO:0007669"/>
    <property type="project" value="TreeGrafter"/>
</dbReference>
<dbReference type="GO" id="GO:1990115">
    <property type="term" value="P:RNA polymerase III assembly"/>
    <property type="evidence" value="ECO:0007669"/>
    <property type="project" value="TreeGrafter"/>
</dbReference>
<dbReference type="EMBL" id="GDHC01013344">
    <property type="protein sequence ID" value="JAQ05285.1"/>
    <property type="molecule type" value="Transcribed_RNA"/>
</dbReference>
<dbReference type="Gene3D" id="1.10.287.370">
    <property type="match status" value="1"/>
</dbReference>
<dbReference type="AlphaFoldDB" id="A0A0A9Y358"/>
<dbReference type="InterPro" id="IPR011599">
    <property type="entry name" value="PFD_alpha_archaea"/>
</dbReference>
<dbReference type="EMBL" id="GBRD01005756">
    <property type="protein sequence ID" value="JAG60065.1"/>
    <property type="molecule type" value="Transcribed_RNA"/>
</dbReference>
<dbReference type="GO" id="GO:0006457">
    <property type="term" value="P:protein folding"/>
    <property type="evidence" value="ECO:0007669"/>
    <property type="project" value="InterPro"/>
</dbReference>
<evidence type="ECO:0000313" key="7">
    <source>
        <dbReference type="EMBL" id="JAQ05285.1"/>
    </source>
</evidence>
<evidence type="ECO:0000256" key="2">
    <source>
        <dbReference type="ARBA" id="ARBA00023186"/>
    </source>
</evidence>